<dbReference type="InterPro" id="IPR009057">
    <property type="entry name" value="Homeodomain-like_sf"/>
</dbReference>
<dbReference type="Gene3D" id="1.10.10.60">
    <property type="entry name" value="Homeodomain-like"/>
    <property type="match status" value="1"/>
</dbReference>
<dbReference type="GO" id="GO:0005634">
    <property type="term" value="C:nucleus"/>
    <property type="evidence" value="ECO:0007669"/>
    <property type="project" value="UniProtKB-SubCell"/>
</dbReference>
<evidence type="ECO:0000256" key="3">
    <source>
        <dbReference type="ARBA" id="ARBA00023015"/>
    </source>
</evidence>
<keyword evidence="6 10" id="KW-0804">Transcription</keyword>
<evidence type="ECO:0000313" key="14">
    <source>
        <dbReference type="EMBL" id="KAK1805984.1"/>
    </source>
</evidence>
<keyword evidence="3 10" id="KW-0805">Transcription regulation</keyword>
<evidence type="ECO:0000313" key="15">
    <source>
        <dbReference type="Proteomes" id="UP001239994"/>
    </source>
</evidence>
<keyword evidence="4 8" id="KW-0238">DNA-binding</keyword>
<accession>A0AAD9E6A2</accession>
<feature type="domain" description="Homeobox" evidence="12">
    <location>
        <begin position="487"/>
        <end position="547"/>
    </location>
</feature>
<evidence type="ECO:0000256" key="4">
    <source>
        <dbReference type="ARBA" id="ARBA00023125"/>
    </source>
</evidence>
<dbReference type="InterPro" id="IPR003350">
    <property type="entry name" value="CUT_dom"/>
</dbReference>
<dbReference type="Gene3D" id="1.10.260.40">
    <property type="entry name" value="lambda repressor-like DNA-binding domains"/>
    <property type="match status" value="1"/>
</dbReference>
<evidence type="ECO:0000256" key="7">
    <source>
        <dbReference type="ARBA" id="ARBA00023242"/>
    </source>
</evidence>
<evidence type="ECO:0000256" key="6">
    <source>
        <dbReference type="ARBA" id="ARBA00023163"/>
    </source>
</evidence>
<dbReference type="FunFam" id="1.10.260.40:FF:000005">
    <property type="entry name" value="One cut domain family member"/>
    <property type="match status" value="1"/>
</dbReference>
<proteinExistence type="inferred from homology"/>
<comment type="similarity">
    <text evidence="2 10">Belongs to the CUT homeobox family.</text>
</comment>
<dbReference type="CDD" id="cd00086">
    <property type="entry name" value="homeodomain"/>
    <property type="match status" value="1"/>
</dbReference>
<dbReference type="GO" id="GO:0000981">
    <property type="term" value="F:DNA-binding transcription factor activity, RNA polymerase II-specific"/>
    <property type="evidence" value="ECO:0007669"/>
    <property type="project" value="TreeGrafter"/>
</dbReference>
<name>A0AAD9E6A2_9TELE</name>
<dbReference type="InterPro" id="IPR001356">
    <property type="entry name" value="HD"/>
</dbReference>
<dbReference type="PANTHER" id="PTHR14057:SF34">
    <property type="entry name" value="ONE CUT DOMAIN FAMILY MEMBER 3"/>
    <property type="match status" value="1"/>
</dbReference>
<dbReference type="SMART" id="SM00389">
    <property type="entry name" value="HOX"/>
    <property type="match status" value="1"/>
</dbReference>
<dbReference type="SUPFAM" id="SSF46689">
    <property type="entry name" value="Homeodomain-like"/>
    <property type="match status" value="1"/>
</dbReference>
<keyword evidence="7 8" id="KW-0539">Nucleus</keyword>
<evidence type="ECO:0000256" key="9">
    <source>
        <dbReference type="RuleBase" id="RU000682"/>
    </source>
</evidence>
<dbReference type="FunFam" id="1.10.10.60:FF:000054">
    <property type="entry name" value="One cut domain family member"/>
    <property type="match status" value="1"/>
</dbReference>
<reference evidence="14" key="1">
    <citation type="submission" date="2023-03" db="EMBL/GenBank/DDBJ databases">
        <title>Electrophorus voltai genome.</title>
        <authorList>
            <person name="Bian C."/>
        </authorList>
    </citation>
    <scope>NUCLEOTIDE SEQUENCE</scope>
    <source>
        <strain evidence="14">CB-2022</strain>
        <tissue evidence="14">Muscle</tissue>
    </source>
</reference>
<evidence type="ECO:0000256" key="8">
    <source>
        <dbReference type="PROSITE-ProRule" id="PRU00108"/>
    </source>
</evidence>
<dbReference type="Pfam" id="PF00046">
    <property type="entry name" value="Homeodomain"/>
    <property type="match status" value="1"/>
</dbReference>
<keyword evidence="5 8" id="KW-0371">Homeobox</keyword>
<evidence type="ECO:0000256" key="2">
    <source>
        <dbReference type="ARBA" id="ARBA00008190"/>
    </source>
</evidence>
<feature type="region of interest" description="Disordered" evidence="11">
    <location>
        <begin position="551"/>
        <end position="574"/>
    </location>
</feature>
<dbReference type="GO" id="GO:0000978">
    <property type="term" value="F:RNA polymerase II cis-regulatory region sequence-specific DNA binding"/>
    <property type="evidence" value="ECO:0007669"/>
    <property type="project" value="TreeGrafter"/>
</dbReference>
<dbReference type="EMBL" id="JAROKS010000002">
    <property type="protein sequence ID" value="KAK1805984.1"/>
    <property type="molecule type" value="Genomic_DNA"/>
</dbReference>
<sequence>MELTMENIGNLHAVSHSHQAGDLMNSSHARQSASHRNLVHGRSTMVSSMASILDGAGEYRTDHSLSGPLHTAMTMSCDSNMSLSSTYTTLTPLQHLPPISTVSEKFHHHPHPHAHHHPAHQRLAAGNVSGSFTLMRDDRGLASMSNLYGHYPKDISGMGQPLSPLSNGLGPLHNSQQPLSAYGPGAHLSGDKMITPGGFETHAAMLSRGDEHIARGLGGHGAGIMSTLNGIHHHGHSHSQANGSMLSERDRHTAGGVQGGASGQVEEINTKEVAQRITAELKRYSIPQAIFAQRILSRSQGTLSDLLRNPKPWSKLKSGRETFRRMWKWLQEPEFQRMSALRLADQIGPRSLIGPKDLGGLREQLRHATSLLPLTPQSTLKRACTEHTDFCSSIYLFGRVVFGIFLVHPTSQVVAPESISVWSANKGADEFSAVSFVYRLLPPPTHPYTTLTSLSIPPTLYHLPSPPLSSSLACKRKEQEQLKERSVAPKKQRLVFTDLQRRTLVAIFKENRRPSKEMQVTIAQQLGLELSTVSNFFMNARRRCVDRWHDEHQHSHVGGPAQPAAGPSAAFSKA</sequence>
<evidence type="ECO:0000259" key="12">
    <source>
        <dbReference type="PROSITE" id="PS50071"/>
    </source>
</evidence>
<evidence type="ECO:0000256" key="5">
    <source>
        <dbReference type="ARBA" id="ARBA00023155"/>
    </source>
</evidence>
<protein>
    <recommendedName>
        <fullName evidence="10">One cut domain family member</fullName>
    </recommendedName>
</protein>
<feature type="domain" description="CUT" evidence="13">
    <location>
        <begin position="259"/>
        <end position="345"/>
    </location>
</feature>
<dbReference type="AlphaFoldDB" id="A0AAD9E6A2"/>
<dbReference type="PROSITE" id="PS50071">
    <property type="entry name" value="HOMEOBOX_2"/>
    <property type="match status" value="1"/>
</dbReference>
<evidence type="ECO:0000256" key="1">
    <source>
        <dbReference type="ARBA" id="ARBA00004123"/>
    </source>
</evidence>
<dbReference type="SMART" id="SM01109">
    <property type="entry name" value="CUT"/>
    <property type="match status" value="1"/>
</dbReference>
<gene>
    <name evidence="14" type="ORF">P4O66_013030</name>
</gene>
<dbReference type="InterPro" id="IPR051649">
    <property type="entry name" value="CUT_Homeobox"/>
</dbReference>
<feature type="compositionally biased region" description="Low complexity" evidence="11">
    <location>
        <begin position="558"/>
        <end position="574"/>
    </location>
</feature>
<comment type="subcellular location">
    <subcellularLocation>
        <location evidence="1 8 9">Nucleus</location>
    </subcellularLocation>
</comment>
<dbReference type="Pfam" id="PF02376">
    <property type="entry name" value="CUT"/>
    <property type="match status" value="1"/>
</dbReference>
<comment type="caution">
    <text evidence="14">The sequence shown here is derived from an EMBL/GenBank/DDBJ whole genome shotgun (WGS) entry which is preliminary data.</text>
</comment>
<keyword evidence="15" id="KW-1185">Reference proteome</keyword>
<evidence type="ECO:0000259" key="13">
    <source>
        <dbReference type="PROSITE" id="PS51042"/>
    </source>
</evidence>
<dbReference type="SUPFAM" id="SSF47413">
    <property type="entry name" value="lambda repressor-like DNA-binding domains"/>
    <property type="match status" value="1"/>
</dbReference>
<organism evidence="14 15">
    <name type="scientific">Electrophorus voltai</name>
    <dbReference type="NCBI Taxonomy" id="2609070"/>
    <lineage>
        <taxon>Eukaryota</taxon>
        <taxon>Metazoa</taxon>
        <taxon>Chordata</taxon>
        <taxon>Craniata</taxon>
        <taxon>Vertebrata</taxon>
        <taxon>Euteleostomi</taxon>
        <taxon>Actinopterygii</taxon>
        <taxon>Neopterygii</taxon>
        <taxon>Teleostei</taxon>
        <taxon>Ostariophysi</taxon>
        <taxon>Gymnotiformes</taxon>
        <taxon>Gymnotoidei</taxon>
        <taxon>Gymnotidae</taxon>
        <taxon>Electrophorus</taxon>
    </lineage>
</organism>
<dbReference type="PROSITE" id="PS51042">
    <property type="entry name" value="CUT"/>
    <property type="match status" value="1"/>
</dbReference>
<evidence type="ECO:0000256" key="11">
    <source>
        <dbReference type="SAM" id="MobiDB-lite"/>
    </source>
</evidence>
<dbReference type="Proteomes" id="UP001239994">
    <property type="component" value="Unassembled WGS sequence"/>
</dbReference>
<evidence type="ECO:0000256" key="10">
    <source>
        <dbReference type="RuleBase" id="RU361129"/>
    </source>
</evidence>
<feature type="DNA-binding region" description="Homeobox" evidence="8">
    <location>
        <begin position="489"/>
        <end position="548"/>
    </location>
</feature>
<dbReference type="PANTHER" id="PTHR14057">
    <property type="entry name" value="TRANSCRIPTION FACTOR ONECUT"/>
    <property type="match status" value="1"/>
</dbReference>
<dbReference type="InterPro" id="IPR010982">
    <property type="entry name" value="Lambda_DNA-bd_dom_sf"/>
</dbReference>